<evidence type="ECO:0000313" key="1">
    <source>
        <dbReference type="EMBL" id="SUZ48244.1"/>
    </source>
</evidence>
<dbReference type="InterPro" id="IPR036249">
    <property type="entry name" value="Thioredoxin-like_sf"/>
</dbReference>
<reference evidence="1" key="1">
    <citation type="submission" date="2018-05" db="EMBL/GenBank/DDBJ databases">
        <authorList>
            <person name="Lanie J.A."/>
            <person name="Ng W.-L."/>
            <person name="Kazmierczak K.M."/>
            <person name="Andrzejewski T.M."/>
            <person name="Davidsen T.M."/>
            <person name="Wayne K.J."/>
            <person name="Tettelin H."/>
            <person name="Glass J.I."/>
            <person name="Rusch D."/>
            <person name="Podicherti R."/>
            <person name="Tsui H.-C.T."/>
            <person name="Winkler M.E."/>
        </authorList>
    </citation>
    <scope>NUCLEOTIDE SEQUENCE</scope>
</reference>
<evidence type="ECO:0008006" key="2">
    <source>
        <dbReference type="Google" id="ProtNLM"/>
    </source>
</evidence>
<dbReference type="EMBL" id="UINC01000058">
    <property type="protein sequence ID" value="SUZ48244.1"/>
    <property type="molecule type" value="Genomic_DNA"/>
</dbReference>
<protein>
    <recommendedName>
        <fullName evidence="2">Ferredoxin</fullName>
    </recommendedName>
</protein>
<dbReference type="SUPFAM" id="SSF52833">
    <property type="entry name" value="Thioredoxin-like"/>
    <property type="match status" value="1"/>
</dbReference>
<gene>
    <name evidence="1" type="ORF">METZ01_LOCUS1098</name>
</gene>
<proteinExistence type="predicted"/>
<dbReference type="CDD" id="cd02980">
    <property type="entry name" value="TRX_Fd_family"/>
    <property type="match status" value="1"/>
</dbReference>
<dbReference type="Gene3D" id="3.40.30.10">
    <property type="entry name" value="Glutaredoxin"/>
    <property type="match status" value="1"/>
</dbReference>
<organism evidence="1">
    <name type="scientific">marine metagenome</name>
    <dbReference type="NCBI Taxonomy" id="408172"/>
    <lineage>
        <taxon>unclassified sequences</taxon>
        <taxon>metagenomes</taxon>
        <taxon>ecological metagenomes</taxon>
    </lineage>
</organism>
<sequence>MRFVKLINEHGLKGIVRANKSGCLDVCELGPAVVIYPDGVWYTNVQLDDVDEIFQSNIINHKPVKRLVANKNTWNELQLLKE</sequence>
<dbReference type="AlphaFoldDB" id="A0A381N2H3"/>
<name>A0A381N2H3_9ZZZZ</name>
<accession>A0A381N2H3</accession>